<evidence type="ECO:0000256" key="2">
    <source>
        <dbReference type="SAM" id="Phobius"/>
    </source>
</evidence>
<dbReference type="Pfam" id="PF01734">
    <property type="entry name" value="Patatin"/>
    <property type="match status" value="1"/>
</dbReference>
<evidence type="ECO:0000313" key="4">
    <source>
        <dbReference type="EMBL" id="MEN7547945.1"/>
    </source>
</evidence>
<dbReference type="InterPro" id="IPR016035">
    <property type="entry name" value="Acyl_Trfase/lysoPLipase"/>
</dbReference>
<proteinExistence type="predicted"/>
<dbReference type="RefSeq" id="WP_346820727.1">
    <property type="nucleotide sequence ID" value="NZ_JBDKWZ010000004.1"/>
</dbReference>
<feature type="transmembrane region" description="Helical" evidence="2">
    <location>
        <begin position="278"/>
        <end position="300"/>
    </location>
</feature>
<feature type="transmembrane region" description="Helical" evidence="2">
    <location>
        <begin position="116"/>
        <end position="143"/>
    </location>
</feature>
<dbReference type="Proteomes" id="UP001403385">
    <property type="component" value="Unassembled WGS sequence"/>
</dbReference>
<feature type="transmembrane region" description="Helical" evidence="2">
    <location>
        <begin position="155"/>
        <end position="177"/>
    </location>
</feature>
<dbReference type="EMBL" id="JBDKWZ010000004">
    <property type="protein sequence ID" value="MEN7547945.1"/>
    <property type="molecule type" value="Genomic_DNA"/>
</dbReference>
<feature type="domain" description="PNPLA" evidence="3">
    <location>
        <begin position="388"/>
        <end position="623"/>
    </location>
</feature>
<feature type="transmembrane region" description="Helical" evidence="2">
    <location>
        <begin position="307"/>
        <end position="325"/>
    </location>
</feature>
<dbReference type="SUPFAM" id="SSF52151">
    <property type="entry name" value="FabD/lysophospholipase-like"/>
    <property type="match status" value="1"/>
</dbReference>
<keyword evidence="2" id="KW-1133">Transmembrane helix</keyword>
<accession>A0AAW9RY73</accession>
<evidence type="ECO:0000259" key="3">
    <source>
        <dbReference type="Pfam" id="PF01734"/>
    </source>
</evidence>
<name>A0AAW9RY73_9BACT</name>
<keyword evidence="5" id="KW-1185">Reference proteome</keyword>
<comment type="caution">
    <text evidence="4">The sequence shown here is derived from an EMBL/GenBank/DDBJ whole genome shotgun (WGS) entry which is preliminary data.</text>
</comment>
<keyword evidence="1" id="KW-0443">Lipid metabolism</keyword>
<dbReference type="GO" id="GO:0006629">
    <property type="term" value="P:lipid metabolic process"/>
    <property type="evidence" value="ECO:0007669"/>
    <property type="project" value="UniProtKB-KW"/>
</dbReference>
<reference evidence="4 5" key="1">
    <citation type="submission" date="2024-04" db="EMBL/GenBank/DDBJ databases">
        <title>Novel genus in family Flammeovirgaceae.</title>
        <authorList>
            <person name="Nguyen T.H."/>
            <person name="Vuong T.Q."/>
            <person name="Le H."/>
            <person name="Kim S.-G."/>
        </authorList>
    </citation>
    <scope>NUCLEOTIDE SEQUENCE [LARGE SCALE GENOMIC DNA]</scope>
    <source>
        <strain evidence="4 5">JCM 23209</strain>
    </source>
</reference>
<organism evidence="4 5">
    <name type="scientific">Rapidithrix thailandica</name>
    <dbReference type="NCBI Taxonomy" id="413964"/>
    <lineage>
        <taxon>Bacteria</taxon>
        <taxon>Pseudomonadati</taxon>
        <taxon>Bacteroidota</taxon>
        <taxon>Cytophagia</taxon>
        <taxon>Cytophagales</taxon>
        <taxon>Flammeovirgaceae</taxon>
        <taxon>Rapidithrix</taxon>
    </lineage>
</organism>
<protein>
    <submittedName>
        <fullName evidence="4">Patatin-like phospholipase family protein</fullName>
    </submittedName>
</protein>
<feature type="transmembrane region" description="Helical" evidence="2">
    <location>
        <begin position="80"/>
        <end position="104"/>
    </location>
</feature>
<dbReference type="Gene3D" id="3.40.1090.10">
    <property type="entry name" value="Cytosolic phospholipase A2 catalytic domain"/>
    <property type="match status" value="1"/>
</dbReference>
<evidence type="ECO:0000256" key="1">
    <source>
        <dbReference type="ARBA" id="ARBA00023098"/>
    </source>
</evidence>
<feature type="transmembrane region" description="Helical" evidence="2">
    <location>
        <begin position="20"/>
        <end position="37"/>
    </location>
</feature>
<feature type="transmembrane region" description="Helical" evidence="2">
    <location>
        <begin position="253"/>
        <end position="272"/>
    </location>
</feature>
<dbReference type="InterPro" id="IPR002641">
    <property type="entry name" value="PNPLA_dom"/>
</dbReference>
<dbReference type="AlphaFoldDB" id="A0AAW9RY73"/>
<keyword evidence="2" id="KW-0472">Membrane</keyword>
<evidence type="ECO:0000313" key="5">
    <source>
        <dbReference type="Proteomes" id="UP001403385"/>
    </source>
</evidence>
<gene>
    <name evidence="4" type="ORF">AAG747_08495</name>
</gene>
<sequence length="759" mass="88567">MEKLVKNINQGFFSTVYEWGVEHIVFTFPVHLFFIRIKQNHILLLYWIVLFGVISENIGATLGIPTLFLDPEYRGEVNFISFFIMGMAIGLFIMAYHITCYILDNYRYSFLINFRYPFLIFCFNNSVIPLAFIVYYVAQFVWFQKVYEQAQMGSLIAQVAGFMVGLVFMLLLITGYFRMSNRGRLRHLAENVDKKLKKNRIQRQKVMNRLHDVQNHKIFIHFYFHPPFRMKKINHFYPFDRETVLQIFNQTQLNAVIISFVSFVFILLLGLFRDHELIQIPAAASVILLFTILLMLSGALSYWFKGWSVSVAAILLFVLLFYFKWDYKDPYHKAFGMDYSSKALYTNRRVYELANSTHQAEDKQHTLQMLNNWRAKFPPETKPKMILMCFSGGGQRSALWAIRTLQHLDSSLNGQLMQNTFLITGSSGGLFGAAYYRELYLKKQNGEEINLYDPGYLERISRDKLNPTVFSMISADMFFRFHRFDVNGKTYFKDRGYAIEDKWNKDTEYFLDKPLDSYALPEQEAKVPMMLITPTILNDGRKLYIASQPVSYMLRGAQSPGGVKGIEFNRFFEEQGAQNMRLTTALRMNATFPYITPTVVLPSNPAMEVMDSGYLDNYGINDAVRFLNVFKEWLQQNTSGVIVISVRDSVKGRYIAQNPRKSWVQELLSPLNSVWHSLSYLQDLSNDQSIEYAKNWYDGKLYLLEFQYQNGGDEHGKRRAALSWRLSEKEKEDVLNAIYSTHNKKAARELSYLLTHEVE</sequence>
<keyword evidence="2" id="KW-0812">Transmembrane</keyword>
<feature type="transmembrane region" description="Helical" evidence="2">
    <location>
        <begin position="44"/>
        <end position="68"/>
    </location>
</feature>